<organism evidence="1 2">
    <name type="scientific">Kushneria phosphatilytica</name>
    <dbReference type="NCBI Taxonomy" id="657387"/>
    <lineage>
        <taxon>Bacteria</taxon>
        <taxon>Pseudomonadati</taxon>
        <taxon>Pseudomonadota</taxon>
        <taxon>Gammaproteobacteria</taxon>
        <taxon>Oceanospirillales</taxon>
        <taxon>Halomonadaceae</taxon>
        <taxon>Kushneria</taxon>
    </lineage>
</organism>
<dbReference type="AlphaFoldDB" id="A0A1S1NZK5"/>
<dbReference type="EMBL" id="CP043420">
    <property type="protein sequence ID" value="QEL12741.1"/>
    <property type="molecule type" value="Genomic_DNA"/>
</dbReference>
<name>A0A1S1NZK5_9GAMM</name>
<sequence length="265" mass="30032">MPSQSDNKYFDIFVSPILSCEHYKPKLGAGGKVGVDLQKFHEIYGDDPFYSWIGVNSDLMYAAHKAAGGMTSVYRQIGIGCERLFREIIFDQTGYNDRALATWSYTAQTRSGKDKTLSLDGRLKLDEVVNNEVKAATESWLRNYCDGLQVQYPPNGIVFEVRQGYKSKDSKRQNGDIDNATVAWSKGYLPVFSVFSSQIDNDIVVRYRNNSCGILVGLNNDNPNISLFAFCRQVLGYDMAAFFERNSEELRMQIEMVLEKLLRAE</sequence>
<dbReference type="KEGG" id="kuy:FY550_05520"/>
<reference evidence="1 2" key="1">
    <citation type="submission" date="2019-08" db="EMBL/GenBank/DDBJ databases">
        <title>Complete genome sequence of Kushneria sp. YCWA18, a halophilic phosphate-solubilizing bacterium isolated from Daqiao saltern in China.</title>
        <authorList>
            <person name="Du G.-X."/>
            <person name="Qu L.-Y."/>
        </authorList>
    </citation>
    <scope>NUCLEOTIDE SEQUENCE [LARGE SCALE GENOMIC DNA]</scope>
    <source>
        <strain evidence="1 2">YCWA18</strain>
    </source>
</reference>
<dbReference type="REBASE" id="367543">
    <property type="entry name" value="KspYCWA18ORF5515P"/>
</dbReference>
<dbReference type="Proteomes" id="UP000322553">
    <property type="component" value="Chromosome"/>
</dbReference>
<dbReference type="OrthoDB" id="445530at2"/>
<evidence type="ECO:0000313" key="1">
    <source>
        <dbReference type="EMBL" id="QEL12741.1"/>
    </source>
</evidence>
<accession>A0A1S1NZK5</accession>
<dbReference type="STRING" id="657387.BH688_01755"/>
<keyword evidence="2" id="KW-1185">Reference proteome</keyword>
<proteinExistence type="predicted"/>
<protein>
    <submittedName>
        <fullName evidence="1">Uncharacterized protein</fullName>
    </submittedName>
</protein>
<evidence type="ECO:0000313" key="2">
    <source>
        <dbReference type="Proteomes" id="UP000322553"/>
    </source>
</evidence>
<gene>
    <name evidence="1" type="ORF">FY550_05520</name>
</gene>